<proteinExistence type="predicted"/>
<dbReference type="InterPro" id="IPR029058">
    <property type="entry name" value="AB_hydrolase_fold"/>
</dbReference>
<evidence type="ECO:0000313" key="3">
    <source>
        <dbReference type="Proteomes" id="UP001054945"/>
    </source>
</evidence>
<accession>A0AAV4S5Q2</accession>
<dbReference type="InterPro" id="IPR007751">
    <property type="entry name" value="DUF676_lipase-like"/>
</dbReference>
<reference evidence="2 3" key="1">
    <citation type="submission" date="2021-06" db="EMBL/GenBank/DDBJ databases">
        <title>Caerostris extrusa draft genome.</title>
        <authorList>
            <person name="Kono N."/>
            <person name="Arakawa K."/>
        </authorList>
    </citation>
    <scope>NUCLEOTIDE SEQUENCE [LARGE SCALE GENOMIC DNA]</scope>
</reference>
<keyword evidence="3" id="KW-1185">Reference proteome</keyword>
<dbReference type="InterPro" id="IPR044294">
    <property type="entry name" value="Lipase-like"/>
</dbReference>
<dbReference type="AlphaFoldDB" id="A0AAV4S5Q2"/>
<dbReference type="SUPFAM" id="SSF53474">
    <property type="entry name" value="alpha/beta-Hydrolases"/>
    <property type="match status" value="1"/>
</dbReference>
<comment type="caution">
    <text evidence="2">The sequence shown here is derived from an EMBL/GenBank/DDBJ whole genome shotgun (WGS) entry which is preliminary data.</text>
</comment>
<sequence length="156" mass="17383">MKPYLSKLHTFLSLSGPHLGTLYNSSGLVNMGMWFMQKWKKSGSLLQLSMKDASDLRQTFLYKLSQKSGLEHFRNILLFGSSQDRYVPLHSARIELCKPALKDTSLTRCGLSRNGNQPHAANHQNPDIALLRYDVHHALPSSANSLIGRAAHGLPS</sequence>
<gene>
    <name evidence="2" type="primary">FAM135A</name>
    <name evidence="2" type="ORF">CEXT_143061</name>
</gene>
<dbReference type="PANTHER" id="PTHR12482:SF5">
    <property type="entry name" value="DUF676 DOMAIN-CONTAINING PROTEIN"/>
    <property type="match status" value="1"/>
</dbReference>
<dbReference type="Proteomes" id="UP001054945">
    <property type="component" value="Unassembled WGS sequence"/>
</dbReference>
<name>A0AAV4S5Q2_CAEEX</name>
<dbReference type="Pfam" id="PF05057">
    <property type="entry name" value="DUF676"/>
    <property type="match status" value="1"/>
</dbReference>
<evidence type="ECO:0000313" key="2">
    <source>
        <dbReference type="EMBL" id="GIY28960.1"/>
    </source>
</evidence>
<feature type="domain" description="DUF676" evidence="1">
    <location>
        <begin position="7"/>
        <end position="97"/>
    </location>
</feature>
<evidence type="ECO:0000259" key="1">
    <source>
        <dbReference type="Pfam" id="PF05057"/>
    </source>
</evidence>
<organism evidence="2 3">
    <name type="scientific">Caerostris extrusa</name>
    <name type="common">Bark spider</name>
    <name type="synonym">Caerostris bankana</name>
    <dbReference type="NCBI Taxonomy" id="172846"/>
    <lineage>
        <taxon>Eukaryota</taxon>
        <taxon>Metazoa</taxon>
        <taxon>Ecdysozoa</taxon>
        <taxon>Arthropoda</taxon>
        <taxon>Chelicerata</taxon>
        <taxon>Arachnida</taxon>
        <taxon>Araneae</taxon>
        <taxon>Araneomorphae</taxon>
        <taxon>Entelegynae</taxon>
        <taxon>Araneoidea</taxon>
        <taxon>Araneidae</taxon>
        <taxon>Caerostris</taxon>
    </lineage>
</organism>
<dbReference type="EMBL" id="BPLR01009009">
    <property type="protein sequence ID" value="GIY28960.1"/>
    <property type="molecule type" value="Genomic_DNA"/>
</dbReference>
<dbReference type="PANTHER" id="PTHR12482">
    <property type="entry name" value="LIPASE ROG1-RELATED-RELATED"/>
    <property type="match status" value="1"/>
</dbReference>
<protein>
    <submittedName>
        <fullName evidence="2">Protein FAM135A</fullName>
    </submittedName>
</protein>